<dbReference type="KEGG" id="aau:AAur_1847"/>
<proteinExistence type="predicted"/>
<keyword evidence="3" id="KW-1185">Reference proteome</keyword>
<dbReference type="EMBL" id="CP000474">
    <property type="protein sequence ID" value="ABM09882.1"/>
    <property type="molecule type" value="Genomic_DNA"/>
</dbReference>
<name>A1R5T5_PAEAT</name>
<reference evidence="2 3" key="1">
    <citation type="journal article" date="2006" name="PLoS Genet.">
        <title>Secrets of soil survival revealed by the genome sequence of Arthrobacter aurescens TC1.</title>
        <authorList>
            <person name="Mongodin E.F."/>
            <person name="Shapir N."/>
            <person name="Daugherty S.C."/>
            <person name="DeBoy R.T."/>
            <person name="Emerson J.B."/>
            <person name="Shvartzbeyn A."/>
            <person name="Radune D."/>
            <person name="Vamathevan J."/>
            <person name="Riggs F."/>
            <person name="Grinberg V."/>
            <person name="Khouri H."/>
            <person name="Wackett L.P."/>
            <person name="Nelson K.E."/>
            <person name="Sadowsky M.J."/>
        </authorList>
    </citation>
    <scope>NUCLEOTIDE SEQUENCE [LARGE SCALE GENOMIC DNA]</scope>
    <source>
        <strain evidence="2 3">TC1</strain>
    </source>
</reference>
<organism evidence="2 3">
    <name type="scientific">Paenarthrobacter aurescens (strain TC1)</name>
    <dbReference type="NCBI Taxonomy" id="290340"/>
    <lineage>
        <taxon>Bacteria</taxon>
        <taxon>Bacillati</taxon>
        <taxon>Actinomycetota</taxon>
        <taxon>Actinomycetes</taxon>
        <taxon>Micrococcales</taxon>
        <taxon>Micrococcaceae</taxon>
        <taxon>Paenarthrobacter</taxon>
    </lineage>
</organism>
<evidence type="ECO:0000256" key="1">
    <source>
        <dbReference type="SAM" id="MobiDB-lite"/>
    </source>
</evidence>
<feature type="compositionally biased region" description="Basic and acidic residues" evidence="1">
    <location>
        <begin position="24"/>
        <end position="36"/>
    </location>
</feature>
<dbReference type="HOGENOM" id="CLU_3195497_0_0_11"/>
<feature type="region of interest" description="Disordered" evidence="1">
    <location>
        <begin position="1"/>
        <end position="45"/>
    </location>
</feature>
<dbReference type="Proteomes" id="UP000000637">
    <property type="component" value="Chromosome"/>
</dbReference>
<dbReference type="AlphaFoldDB" id="A1R5T5"/>
<evidence type="ECO:0000313" key="3">
    <source>
        <dbReference type="Proteomes" id="UP000000637"/>
    </source>
</evidence>
<protein>
    <submittedName>
        <fullName evidence="2">Uncharacterized protein</fullName>
    </submittedName>
</protein>
<sequence length="45" mass="4750">MLGDGDPDALVNIVSPCAESTTFEESRKRPDGRGKTDATGGRKTI</sequence>
<evidence type="ECO:0000313" key="2">
    <source>
        <dbReference type="EMBL" id="ABM09882.1"/>
    </source>
</evidence>
<accession>A1R5T5</accession>
<gene>
    <name evidence="2" type="ordered locus">AAur_1847</name>
</gene>